<evidence type="ECO:0000313" key="1">
    <source>
        <dbReference type="EMBL" id="KAG9462817.1"/>
    </source>
</evidence>
<reference evidence="1" key="1">
    <citation type="thesis" date="2020" institute="ProQuest LLC" country="789 East Eisenhower Parkway, Ann Arbor, MI, USA">
        <title>Comparative Genomics and Chromosome Evolution.</title>
        <authorList>
            <person name="Mudd A.B."/>
        </authorList>
    </citation>
    <scope>NUCLEOTIDE SEQUENCE</scope>
    <source>
        <strain evidence="1">HN-11 Male</strain>
        <tissue evidence="1">Kidney and liver</tissue>
    </source>
</reference>
<evidence type="ECO:0000313" key="2">
    <source>
        <dbReference type="Proteomes" id="UP000770717"/>
    </source>
</evidence>
<proteinExistence type="predicted"/>
<sequence>MPAAGRTPRVRKPSAVHHTGRLVQNGEWRRTSLLYNLQNGKRYLSQNTDHCRKEDICRWFHPMRETVCSASHSEVAIEWICRALHLVESYIA</sequence>
<protein>
    <submittedName>
        <fullName evidence="1">Uncharacterized protein</fullName>
    </submittedName>
</protein>
<name>A0A8J6C4H2_ELECQ</name>
<dbReference type="AlphaFoldDB" id="A0A8J6C4H2"/>
<accession>A0A8J6C4H2</accession>
<dbReference type="Proteomes" id="UP000770717">
    <property type="component" value="Unassembled WGS sequence"/>
</dbReference>
<comment type="caution">
    <text evidence="1">The sequence shown here is derived from an EMBL/GenBank/DDBJ whole genome shotgun (WGS) entry which is preliminary data.</text>
</comment>
<keyword evidence="2" id="KW-1185">Reference proteome</keyword>
<gene>
    <name evidence="1" type="ORF">GDO78_023049</name>
</gene>
<dbReference type="EMBL" id="WNTK01009344">
    <property type="protein sequence ID" value="KAG9462817.1"/>
    <property type="molecule type" value="Genomic_DNA"/>
</dbReference>
<organism evidence="1 2">
    <name type="scientific">Eleutherodactylus coqui</name>
    <name type="common">Puerto Rican coqui</name>
    <dbReference type="NCBI Taxonomy" id="57060"/>
    <lineage>
        <taxon>Eukaryota</taxon>
        <taxon>Metazoa</taxon>
        <taxon>Chordata</taxon>
        <taxon>Craniata</taxon>
        <taxon>Vertebrata</taxon>
        <taxon>Euteleostomi</taxon>
        <taxon>Amphibia</taxon>
        <taxon>Batrachia</taxon>
        <taxon>Anura</taxon>
        <taxon>Neobatrachia</taxon>
        <taxon>Hyloidea</taxon>
        <taxon>Eleutherodactylidae</taxon>
        <taxon>Eleutherodactylinae</taxon>
        <taxon>Eleutherodactylus</taxon>
        <taxon>Eleutherodactylus</taxon>
    </lineage>
</organism>